<dbReference type="AlphaFoldDB" id="A0A8T0H018"/>
<reference evidence="2" key="1">
    <citation type="submission" date="2020-06" db="EMBL/GenBank/DDBJ databases">
        <title>WGS assembly of Ceratodon purpureus strain R40.</title>
        <authorList>
            <person name="Carey S.B."/>
            <person name="Jenkins J."/>
            <person name="Shu S."/>
            <person name="Lovell J.T."/>
            <person name="Sreedasyam A."/>
            <person name="Maumus F."/>
            <person name="Tiley G.P."/>
            <person name="Fernandez-Pozo N."/>
            <person name="Barry K."/>
            <person name="Chen C."/>
            <person name="Wang M."/>
            <person name="Lipzen A."/>
            <person name="Daum C."/>
            <person name="Saski C.A."/>
            <person name="Payton A.C."/>
            <person name="Mcbreen J.C."/>
            <person name="Conrad R.E."/>
            <person name="Kollar L.M."/>
            <person name="Olsson S."/>
            <person name="Huttunen S."/>
            <person name="Landis J.B."/>
            <person name="Wickett N.J."/>
            <person name="Johnson M.G."/>
            <person name="Rensing S.A."/>
            <person name="Grimwood J."/>
            <person name="Schmutz J."/>
            <person name="Mcdaniel S.F."/>
        </authorList>
    </citation>
    <scope>NUCLEOTIDE SEQUENCE</scope>
    <source>
        <strain evidence="2">R40</strain>
    </source>
</reference>
<dbReference type="PANTHER" id="PTHR33112:SF12">
    <property type="entry name" value="HETEROKARYON INCOMPATIBILITY DOMAIN-CONTAINING PROTEIN"/>
    <property type="match status" value="1"/>
</dbReference>
<comment type="caution">
    <text evidence="2">The sequence shown here is derived from an EMBL/GenBank/DDBJ whole genome shotgun (WGS) entry which is preliminary data.</text>
</comment>
<accession>A0A8T0H018</accession>
<organism evidence="2 3">
    <name type="scientific">Ceratodon purpureus</name>
    <name type="common">Fire moss</name>
    <name type="synonym">Dicranum purpureum</name>
    <dbReference type="NCBI Taxonomy" id="3225"/>
    <lineage>
        <taxon>Eukaryota</taxon>
        <taxon>Viridiplantae</taxon>
        <taxon>Streptophyta</taxon>
        <taxon>Embryophyta</taxon>
        <taxon>Bryophyta</taxon>
        <taxon>Bryophytina</taxon>
        <taxon>Bryopsida</taxon>
        <taxon>Dicranidae</taxon>
        <taxon>Pseudoditrichales</taxon>
        <taxon>Ditrichaceae</taxon>
        <taxon>Ceratodon</taxon>
    </lineage>
</organism>
<evidence type="ECO:0000313" key="3">
    <source>
        <dbReference type="Proteomes" id="UP000822688"/>
    </source>
</evidence>
<dbReference type="InterPro" id="IPR010730">
    <property type="entry name" value="HET"/>
</dbReference>
<dbReference type="PANTHER" id="PTHR33112">
    <property type="entry name" value="DOMAIN PROTEIN, PUTATIVE-RELATED"/>
    <property type="match status" value="1"/>
</dbReference>
<dbReference type="Pfam" id="PF06985">
    <property type="entry name" value="HET"/>
    <property type="match status" value="1"/>
</dbReference>
<evidence type="ECO:0000313" key="2">
    <source>
        <dbReference type="EMBL" id="KAG0565246.1"/>
    </source>
</evidence>
<evidence type="ECO:0000259" key="1">
    <source>
        <dbReference type="Pfam" id="PF06985"/>
    </source>
</evidence>
<protein>
    <recommendedName>
        <fullName evidence="1">Heterokaryon incompatibility domain-containing protein</fullName>
    </recommendedName>
</protein>
<keyword evidence="3" id="KW-1185">Reference proteome</keyword>
<feature type="domain" description="Heterokaryon incompatibility" evidence="1">
    <location>
        <begin position="214"/>
        <end position="365"/>
    </location>
</feature>
<sequence>MAMFLDEDSALVLPDSPLCKICNALDLAQMFQKGVRESHSITLGALATILSKEHICGLCGLISHLVSRSWLLDRHTIEDLTSVHVQLLVEPCGWADSSQPGPHTACAHRIQVRAKRPIAIHRTVMKEKIGLVMELQMMEDDAARFGRERAYHGRRVGAVVNLELIKEWMRICEEEHGLTCANVWKNVTEQLPQGARMIDVVRMAVVEAPPNCRYVALSYMWGNINTNYKTVLKNVEKRRHTSSLESVGLPRTIRDAIKLVQELGMRYLWVDAMCIVQDDPADIKIQITAMATIYGAARLTIFCAPTVIVGRGSADSPLPGLEPGSREEIQRIERIQSLSLAVPLRMLIEALAASEWNTRGWTFQEHILSRRRLFFTSDQLFFECQRDVFSEDIIVESSKDTAMYPGKSHGIGYGALHSIRNIKHQHSRYQAYAKAFMQMLEEYTQRQLTKQADIYNAFFAIITVFSRDIEMTPLDPHTAFLFGMPLSVLEDAMLWQPARNAPARNRRREQGLVTPSWSWAGWDISVVYFDIVGFMYGPPGALRSLVEEWVIVDTDGQARRIAIGRHLWEHHQNAKYRRPSSPSSALLVEEGASLAPGTLLFYTTVAFLKVRKVNNQLDEIAGQDQTQVPVYGSEFHSVFEVLSEASPPAKMGRIVLPSDTDTIRPLEFAVLSRSNMGCSPETYDEQVFGGRYEGCLLNVMAVTSSESTVCRKKVSERIGVGVIAEEGWIAARFQERVVRLQ</sequence>
<dbReference type="OrthoDB" id="5125733at2759"/>
<dbReference type="EMBL" id="CM026429">
    <property type="protein sequence ID" value="KAG0565246.1"/>
    <property type="molecule type" value="Genomic_DNA"/>
</dbReference>
<dbReference type="Proteomes" id="UP000822688">
    <property type="component" value="Chromosome 8"/>
</dbReference>
<name>A0A8T0H018_CERPU</name>
<gene>
    <name evidence="2" type="ORF">KC19_8G175900</name>
</gene>
<proteinExistence type="predicted"/>